<dbReference type="PROSITE" id="PS50928">
    <property type="entry name" value="ABC_TM1"/>
    <property type="match status" value="1"/>
</dbReference>
<proteinExistence type="inferred from homology"/>
<accession>A0ABP8J1S0</accession>
<evidence type="ECO:0000256" key="7">
    <source>
        <dbReference type="ARBA" id="ARBA00022692"/>
    </source>
</evidence>
<comment type="similarity">
    <text evidence="3 10">Belongs to the binding-protein-dependent transport system permease family. CysTW subfamily.</text>
</comment>
<gene>
    <name evidence="12" type="primary">pstA</name>
    <name evidence="12" type="ORF">GCM10023147_01680</name>
</gene>
<keyword evidence="7 10" id="KW-0812">Transmembrane</keyword>
<keyword evidence="5 10" id="KW-1003">Cell membrane</keyword>
<name>A0ABP8J1S0_9ACTN</name>
<dbReference type="Pfam" id="PF00528">
    <property type="entry name" value="BPD_transp_1"/>
    <property type="match status" value="1"/>
</dbReference>
<evidence type="ECO:0000256" key="3">
    <source>
        <dbReference type="ARBA" id="ARBA00007069"/>
    </source>
</evidence>
<feature type="transmembrane region" description="Helical" evidence="10">
    <location>
        <begin position="204"/>
        <end position="226"/>
    </location>
</feature>
<dbReference type="CDD" id="cd06261">
    <property type="entry name" value="TM_PBP2"/>
    <property type="match status" value="1"/>
</dbReference>
<comment type="subcellular location">
    <subcellularLocation>
        <location evidence="2 10">Cell membrane</location>
        <topology evidence="2 10">Multi-pass membrane protein</topology>
    </subcellularLocation>
</comment>
<reference evidence="13" key="1">
    <citation type="journal article" date="2019" name="Int. J. Syst. Evol. Microbiol.">
        <title>The Global Catalogue of Microorganisms (GCM) 10K type strain sequencing project: providing services to taxonomists for standard genome sequencing and annotation.</title>
        <authorList>
            <consortium name="The Broad Institute Genomics Platform"/>
            <consortium name="The Broad Institute Genome Sequencing Center for Infectious Disease"/>
            <person name="Wu L."/>
            <person name="Ma J."/>
        </authorList>
    </citation>
    <scope>NUCLEOTIDE SEQUENCE [LARGE SCALE GENOMIC DNA]</scope>
    <source>
        <strain evidence="13">JCM 17688</strain>
    </source>
</reference>
<sequence>MSATDFAAAVKPGATFHKTSLRRRLTNDIAAVLFGVCFLLAVAPLISLLYMVISKGMAAVVKPHWWTHSMYRVSPSSYDGGVYHAIFGSLAQALIAALISVPVGILVGVFLVEYGAGTRLGRVTTFMVDVLAGIPSIVATLFIYGVWITTLGLPQSAFAVCLALILLMIPVVVRSTEEMLKLVPNDLREASYALGVPKWKTITAIVLPTAASGMVSGVFLAIARVVGETAPVLLLVGVSDKINTNVFDGNMSSLPLFIYQQFSSNPGPAGQYREWGAALTLVILVAVASALAAVISRLIAPKTK</sequence>
<comment type="function">
    <text evidence="1">Part of the binding-protein-dependent transport system for phosphate; probably responsible for the translocation of the substrate across the membrane.</text>
</comment>
<evidence type="ECO:0000256" key="10">
    <source>
        <dbReference type="RuleBase" id="RU363043"/>
    </source>
</evidence>
<dbReference type="EMBL" id="BAABFR010000002">
    <property type="protein sequence ID" value="GAA4383052.1"/>
    <property type="molecule type" value="Genomic_DNA"/>
</dbReference>
<evidence type="ECO:0000256" key="9">
    <source>
        <dbReference type="ARBA" id="ARBA00023136"/>
    </source>
</evidence>
<comment type="caution">
    <text evidence="12">The sequence shown here is derived from an EMBL/GenBank/DDBJ whole genome shotgun (WGS) entry which is preliminary data.</text>
</comment>
<keyword evidence="9 10" id="KW-0472">Membrane</keyword>
<evidence type="ECO:0000256" key="4">
    <source>
        <dbReference type="ARBA" id="ARBA00022448"/>
    </source>
</evidence>
<keyword evidence="6" id="KW-0592">Phosphate transport</keyword>
<keyword evidence="8 10" id="KW-1133">Transmembrane helix</keyword>
<dbReference type="InterPro" id="IPR005672">
    <property type="entry name" value="Phosphate_PstA"/>
</dbReference>
<dbReference type="InterPro" id="IPR051408">
    <property type="entry name" value="Phosphate_transprt_permease"/>
</dbReference>
<dbReference type="InterPro" id="IPR000515">
    <property type="entry name" value="MetI-like"/>
</dbReference>
<keyword evidence="13" id="KW-1185">Reference proteome</keyword>
<protein>
    <recommendedName>
        <fullName evidence="10">Phosphate transport system permease protein PstA</fullName>
    </recommendedName>
</protein>
<dbReference type="RefSeq" id="WP_344989542.1">
    <property type="nucleotide sequence ID" value="NZ_BAABFR010000002.1"/>
</dbReference>
<feature type="transmembrane region" description="Helical" evidence="10">
    <location>
        <begin position="153"/>
        <end position="173"/>
    </location>
</feature>
<dbReference type="Gene3D" id="1.10.3720.10">
    <property type="entry name" value="MetI-like"/>
    <property type="match status" value="1"/>
</dbReference>
<evidence type="ECO:0000259" key="11">
    <source>
        <dbReference type="PROSITE" id="PS50928"/>
    </source>
</evidence>
<dbReference type="PANTHER" id="PTHR42922">
    <property type="entry name" value="PHOSPHATE TRANSPORT SYSTEM PERMEASE PROTEIN PSTA"/>
    <property type="match status" value="1"/>
</dbReference>
<feature type="transmembrane region" description="Helical" evidence="10">
    <location>
        <begin position="29"/>
        <end position="53"/>
    </location>
</feature>
<dbReference type="SUPFAM" id="SSF161098">
    <property type="entry name" value="MetI-like"/>
    <property type="match status" value="1"/>
</dbReference>
<evidence type="ECO:0000313" key="12">
    <source>
        <dbReference type="EMBL" id="GAA4383052.1"/>
    </source>
</evidence>
<feature type="transmembrane region" description="Helical" evidence="10">
    <location>
        <begin position="275"/>
        <end position="300"/>
    </location>
</feature>
<evidence type="ECO:0000256" key="2">
    <source>
        <dbReference type="ARBA" id="ARBA00004651"/>
    </source>
</evidence>
<dbReference type="InterPro" id="IPR035906">
    <property type="entry name" value="MetI-like_sf"/>
</dbReference>
<feature type="transmembrane region" description="Helical" evidence="10">
    <location>
        <begin position="124"/>
        <end position="147"/>
    </location>
</feature>
<dbReference type="PANTHER" id="PTHR42922:SF1">
    <property type="entry name" value="PHOSPHATE TRANSPORT SYSTEM PERMEASE PROTEIN PSTA"/>
    <property type="match status" value="1"/>
</dbReference>
<evidence type="ECO:0000256" key="1">
    <source>
        <dbReference type="ARBA" id="ARBA00003510"/>
    </source>
</evidence>
<feature type="domain" description="ABC transmembrane type-1" evidence="11">
    <location>
        <begin position="86"/>
        <end position="296"/>
    </location>
</feature>
<dbReference type="Proteomes" id="UP001500635">
    <property type="component" value="Unassembled WGS sequence"/>
</dbReference>
<evidence type="ECO:0000256" key="6">
    <source>
        <dbReference type="ARBA" id="ARBA00022592"/>
    </source>
</evidence>
<evidence type="ECO:0000313" key="13">
    <source>
        <dbReference type="Proteomes" id="UP001500635"/>
    </source>
</evidence>
<feature type="transmembrane region" description="Helical" evidence="10">
    <location>
        <begin position="82"/>
        <end position="112"/>
    </location>
</feature>
<evidence type="ECO:0000256" key="8">
    <source>
        <dbReference type="ARBA" id="ARBA00022989"/>
    </source>
</evidence>
<organism evidence="12 13">
    <name type="scientific">Tsukamurella soli</name>
    <dbReference type="NCBI Taxonomy" id="644556"/>
    <lineage>
        <taxon>Bacteria</taxon>
        <taxon>Bacillati</taxon>
        <taxon>Actinomycetota</taxon>
        <taxon>Actinomycetes</taxon>
        <taxon>Mycobacteriales</taxon>
        <taxon>Tsukamurellaceae</taxon>
        <taxon>Tsukamurella</taxon>
    </lineage>
</organism>
<keyword evidence="4" id="KW-0813">Transport</keyword>
<evidence type="ECO:0000256" key="5">
    <source>
        <dbReference type="ARBA" id="ARBA00022475"/>
    </source>
</evidence>
<dbReference type="NCBIfam" id="TIGR00974">
    <property type="entry name" value="3a0107s02c"/>
    <property type="match status" value="1"/>
</dbReference>